<gene>
    <name evidence="2" type="ORF">ACFQS1_09120</name>
</gene>
<dbReference type="InterPro" id="IPR053864">
    <property type="entry name" value="DUF6933"/>
</dbReference>
<evidence type="ECO:0000259" key="1">
    <source>
        <dbReference type="Pfam" id="PF22016"/>
    </source>
</evidence>
<evidence type="ECO:0000313" key="2">
    <source>
        <dbReference type="EMBL" id="MFC7274137.1"/>
    </source>
</evidence>
<evidence type="ECO:0000313" key="3">
    <source>
        <dbReference type="Proteomes" id="UP001596548"/>
    </source>
</evidence>
<reference evidence="3" key="1">
    <citation type="journal article" date="2019" name="Int. J. Syst. Evol. Microbiol.">
        <title>The Global Catalogue of Microorganisms (GCM) 10K type strain sequencing project: providing services to taxonomists for standard genome sequencing and annotation.</title>
        <authorList>
            <consortium name="The Broad Institute Genomics Platform"/>
            <consortium name="The Broad Institute Genome Sequencing Center for Infectious Disease"/>
            <person name="Wu L."/>
            <person name="Ma J."/>
        </authorList>
    </citation>
    <scope>NUCLEOTIDE SEQUENCE [LARGE SCALE GENOMIC DNA]</scope>
    <source>
        <strain evidence="3">XZYJT-10</strain>
    </source>
</reference>
<accession>A0ABW2HLR8</accession>
<keyword evidence="3" id="KW-1185">Reference proteome</keyword>
<dbReference type="EMBL" id="JBHTBJ010000005">
    <property type="protein sequence ID" value="MFC7274137.1"/>
    <property type="molecule type" value="Genomic_DNA"/>
</dbReference>
<dbReference type="Pfam" id="PF22016">
    <property type="entry name" value="DUF6933"/>
    <property type="match status" value="1"/>
</dbReference>
<sequence>MHDLSDEIPVAVHIAVPRRTWPPKLDHPPVEATMLPWRPRQLILLVNEQMLLPVLMPLAPAASASSRIGPEIAAALAAHQTPVSLVDGELSQMRDCRFAPTANRSVVGIMTDFSLLADVYRQTDRDLNLLELAKKLATTPCGPLYRRHTSPDRELQAFLRAV</sequence>
<protein>
    <submittedName>
        <fullName evidence="2">DUF6933 domain-containing protein</fullName>
    </submittedName>
</protein>
<dbReference type="Proteomes" id="UP001596548">
    <property type="component" value="Unassembled WGS sequence"/>
</dbReference>
<organism evidence="2 3">
    <name type="scientific">Paractinoplanes rhizophilus</name>
    <dbReference type="NCBI Taxonomy" id="1416877"/>
    <lineage>
        <taxon>Bacteria</taxon>
        <taxon>Bacillati</taxon>
        <taxon>Actinomycetota</taxon>
        <taxon>Actinomycetes</taxon>
        <taxon>Micromonosporales</taxon>
        <taxon>Micromonosporaceae</taxon>
        <taxon>Paractinoplanes</taxon>
    </lineage>
</organism>
<dbReference type="RefSeq" id="WP_378965786.1">
    <property type="nucleotide sequence ID" value="NZ_JBHTBJ010000005.1"/>
</dbReference>
<proteinExistence type="predicted"/>
<feature type="domain" description="DUF6933" evidence="1">
    <location>
        <begin position="32"/>
        <end position="154"/>
    </location>
</feature>
<name>A0ABW2HLR8_9ACTN</name>
<comment type="caution">
    <text evidence="2">The sequence shown here is derived from an EMBL/GenBank/DDBJ whole genome shotgun (WGS) entry which is preliminary data.</text>
</comment>